<proteinExistence type="predicted"/>
<sequence length="710" mass="76419">MDHSSEESTLLMDEGYLRFLGGSRSQEDARLEVEIRHITNGNAVEDCTLDFRSSITDNPCFEELESAELSTEDTTRRDHHSELAASAYSQSHSNRAESELATTRNACGTPEKERHVDDTDFDATNAATAAVSFAQMLLAHAEQKSRQNSKVMTRVARDLPLQDDDFIRMHFVGTSIATPIALSDRKQSSALHLMKNTGLAGADISNAHSLSSERSSTVTSHASRSDMPESRLLQTQHDSQLCTAQRNTSSHIAPNPSNRNNNPPEYESATSFANENDELDIQLHLDLSLGNSNRGEIPYDSSFCLQRETNSAPKNNVGSDSNPADISGTTTSSITPSEAILSNVFGDGERLQVSMAHVAEVKIGRHQCRYHGKKLNRCVRPSTGLDGRCAIHKSSQFCKHARCEKFNQGNGFCIRHGGGKKCKVANCTKQVQGYGYCSGHGGKPLCAVDGCGNKRMEGGYCKSHGGGRYCQFEGCKKRDIGGGFCIAHGGGKKCREKACGKVDRGGGFCKRHGGGKKCEADQCRNWAIGGGVCSDHKGPGKRCKTIGCTKHDLGGGHCIAHGGGRKCIVDGCEKIRQVNKRCRGHGGKLLCRVDGCERAAQNFKLCKTHGGGKRCLSDGCTNMQKGGGYCIRHGGGTKCKTEGCQAVDRGGGHCKAHGGGKKCGGQNCKKWVIGGGLCSDHLDIMLMHQNDEMAQFAANCSYLSSEGIVL</sequence>
<accession>A0A024G1P9</accession>
<dbReference type="Proteomes" id="UP000053237">
    <property type="component" value="Unassembled WGS sequence"/>
</dbReference>
<dbReference type="PANTHER" id="PTHR31827:SF1">
    <property type="entry name" value="EMB|CAB89363.1"/>
    <property type="match status" value="1"/>
</dbReference>
<feature type="compositionally biased region" description="Low complexity" evidence="1">
    <location>
        <begin position="254"/>
        <end position="264"/>
    </location>
</feature>
<feature type="compositionally biased region" description="Low complexity" evidence="1">
    <location>
        <begin position="209"/>
        <end position="222"/>
    </location>
</feature>
<dbReference type="AlphaFoldDB" id="A0A024G1P9"/>
<dbReference type="InterPro" id="IPR056866">
    <property type="entry name" value="Znf_WRKY19"/>
</dbReference>
<dbReference type="EMBL" id="CAIX01000007">
    <property type="protein sequence ID" value="CCI40238.1"/>
    <property type="molecule type" value="Genomic_DNA"/>
</dbReference>
<dbReference type="STRING" id="65357.A0A024G1P9"/>
<reference evidence="3 4" key="1">
    <citation type="submission" date="2012-05" db="EMBL/GenBank/DDBJ databases">
        <title>Recombination and specialization in a pathogen metapopulation.</title>
        <authorList>
            <person name="Gardiner A."/>
            <person name="Kemen E."/>
            <person name="Schultz-Larsen T."/>
            <person name="MacLean D."/>
            <person name="Van Oosterhout C."/>
            <person name="Jones J.D.G."/>
        </authorList>
    </citation>
    <scope>NUCLEOTIDE SEQUENCE [LARGE SCALE GENOMIC DNA]</scope>
    <source>
        <strain evidence="3 4">Ac Nc2</strain>
    </source>
</reference>
<evidence type="ECO:0000259" key="2">
    <source>
        <dbReference type="Pfam" id="PF24906"/>
    </source>
</evidence>
<dbReference type="PANTHER" id="PTHR31827">
    <property type="entry name" value="EMB|CAB89363.1"/>
    <property type="match status" value="1"/>
</dbReference>
<organism evidence="3 4">
    <name type="scientific">Albugo candida</name>
    <dbReference type="NCBI Taxonomy" id="65357"/>
    <lineage>
        <taxon>Eukaryota</taxon>
        <taxon>Sar</taxon>
        <taxon>Stramenopiles</taxon>
        <taxon>Oomycota</taxon>
        <taxon>Peronosporomycetes</taxon>
        <taxon>Albuginales</taxon>
        <taxon>Albuginaceae</taxon>
        <taxon>Albugo</taxon>
    </lineage>
</organism>
<name>A0A024G1P9_9STRA</name>
<protein>
    <recommendedName>
        <fullName evidence="2">WRKY19-like zinc finger domain-containing protein</fullName>
    </recommendedName>
</protein>
<dbReference type="Pfam" id="PF24906">
    <property type="entry name" value="Zf_WRKY19"/>
    <property type="match status" value="1"/>
</dbReference>
<feature type="region of interest" description="Disordered" evidence="1">
    <location>
        <begin position="310"/>
        <end position="333"/>
    </location>
</feature>
<dbReference type="OrthoDB" id="68605at2759"/>
<feature type="compositionally biased region" description="Polar residues" evidence="1">
    <location>
        <begin position="310"/>
        <end position="324"/>
    </location>
</feature>
<feature type="region of interest" description="Disordered" evidence="1">
    <location>
        <begin position="208"/>
        <end position="269"/>
    </location>
</feature>
<feature type="compositionally biased region" description="Polar residues" evidence="1">
    <location>
        <begin position="232"/>
        <end position="252"/>
    </location>
</feature>
<comment type="caution">
    <text evidence="3">The sequence shown here is derived from an EMBL/GenBank/DDBJ whole genome shotgun (WGS) entry which is preliminary data.</text>
</comment>
<dbReference type="InParanoid" id="A0A024G1P9"/>
<feature type="domain" description="WRKY19-like zinc finger" evidence="2">
    <location>
        <begin position="467"/>
        <end position="490"/>
    </location>
</feature>
<evidence type="ECO:0000313" key="4">
    <source>
        <dbReference type="Proteomes" id="UP000053237"/>
    </source>
</evidence>
<feature type="region of interest" description="Disordered" evidence="1">
    <location>
        <begin position="85"/>
        <end position="116"/>
    </location>
</feature>
<gene>
    <name evidence="3" type="ORF">BN9_010220</name>
</gene>
<keyword evidence="4" id="KW-1185">Reference proteome</keyword>
<evidence type="ECO:0000313" key="3">
    <source>
        <dbReference type="EMBL" id="CCI40238.1"/>
    </source>
</evidence>
<evidence type="ECO:0000256" key="1">
    <source>
        <dbReference type="SAM" id="MobiDB-lite"/>
    </source>
</evidence>